<evidence type="ECO:0000313" key="3">
    <source>
        <dbReference type="Proteomes" id="UP000292307"/>
    </source>
</evidence>
<protein>
    <submittedName>
        <fullName evidence="2">PEP-CTERM sorting domain-containing protein</fullName>
    </submittedName>
</protein>
<name>A0A411WT04_9BURK</name>
<dbReference type="EMBL" id="CP036401">
    <property type="protein sequence ID" value="QBH99616.1"/>
    <property type="molecule type" value="Genomic_DNA"/>
</dbReference>
<evidence type="ECO:0000313" key="4">
    <source>
        <dbReference type="Proteomes" id="UP000628442"/>
    </source>
</evidence>
<sequence length="211" mass="22585">MTCRVIGNVIFITFILEETMRKDWMCAAVLAAGAACAHAQETTWQFAYQGFIDTATGEFLPEERLTGSFSGADGNHDGVISADELTMLSAYNQTYIAPAGGGCVADPSPYLSCGVVRFTYALNGNLDFAVGYSGTDEFESGWYGGVNTGVSFGSGRYGPFTSWEERFAWTAETTFTISPPPPVPEPSAMLLLPAGLAVVALASRRRRNVSL</sequence>
<dbReference type="InterPro" id="IPR018247">
    <property type="entry name" value="EF_Hand_1_Ca_BS"/>
</dbReference>
<evidence type="ECO:0000313" key="2">
    <source>
        <dbReference type="EMBL" id="QBH99616.1"/>
    </source>
</evidence>
<dbReference type="PROSITE" id="PS00018">
    <property type="entry name" value="EF_HAND_1"/>
    <property type="match status" value="1"/>
</dbReference>
<proteinExistence type="predicted"/>
<dbReference type="Proteomes" id="UP000628442">
    <property type="component" value="Unassembled WGS sequence"/>
</dbReference>
<dbReference type="EMBL" id="BMWV01000006">
    <property type="protein sequence ID" value="GGY46208.1"/>
    <property type="molecule type" value="Genomic_DNA"/>
</dbReference>
<evidence type="ECO:0000313" key="1">
    <source>
        <dbReference type="EMBL" id="GGY46208.1"/>
    </source>
</evidence>
<accession>A0A411WT04</accession>
<dbReference type="NCBIfam" id="TIGR02595">
    <property type="entry name" value="PEP_CTERM"/>
    <property type="match status" value="1"/>
</dbReference>
<dbReference type="RefSeq" id="WP_131143770.1">
    <property type="nucleotide sequence ID" value="NZ_BMWV01000006.1"/>
</dbReference>
<reference evidence="2 3" key="2">
    <citation type="submission" date="2019-02" db="EMBL/GenBank/DDBJ databases">
        <title>Draft Genome Sequences of Six Type Strains of the Genus Massilia.</title>
        <authorList>
            <person name="Miess H."/>
            <person name="Frediansyhah A."/>
            <person name="Gross H."/>
        </authorList>
    </citation>
    <scope>NUCLEOTIDE SEQUENCE [LARGE SCALE GENOMIC DNA]</scope>
    <source>
        <strain evidence="2 3">DSM 17472</strain>
    </source>
</reference>
<dbReference type="Proteomes" id="UP000292307">
    <property type="component" value="Chromosome"/>
</dbReference>
<keyword evidence="3" id="KW-1185">Reference proteome</keyword>
<organism evidence="1 4">
    <name type="scientific">Pseudoduganella albidiflava</name>
    <dbReference type="NCBI Taxonomy" id="321983"/>
    <lineage>
        <taxon>Bacteria</taxon>
        <taxon>Pseudomonadati</taxon>
        <taxon>Pseudomonadota</taxon>
        <taxon>Betaproteobacteria</taxon>
        <taxon>Burkholderiales</taxon>
        <taxon>Oxalobacteraceae</taxon>
        <taxon>Telluria group</taxon>
        <taxon>Pseudoduganella</taxon>
    </lineage>
</organism>
<dbReference type="OrthoDB" id="8708394at2"/>
<dbReference type="InterPro" id="IPR013424">
    <property type="entry name" value="Ice-binding_C"/>
</dbReference>
<reference evidence="1" key="1">
    <citation type="journal article" date="2014" name="Int. J. Syst. Evol. Microbiol.">
        <title>Complete genome sequence of Corynebacterium casei LMG S-19264T (=DSM 44701T), isolated from a smear-ripened cheese.</title>
        <authorList>
            <consortium name="US DOE Joint Genome Institute (JGI-PGF)"/>
            <person name="Walter F."/>
            <person name="Albersmeier A."/>
            <person name="Kalinowski J."/>
            <person name="Ruckert C."/>
        </authorList>
    </citation>
    <scope>NUCLEOTIDE SEQUENCE</scope>
    <source>
        <strain evidence="1">KCTC 12343</strain>
    </source>
</reference>
<gene>
    <name evidence="2" type="ORF">EYF70_01215</name>
    <name evidence="1" type="ORF">GCM10007387_30450</name>
</gene>
<dbReference type="AlphaFoldDB" id="A0A411WT04"/>
<reference evidence="1" key="3">
    <citation type="submission" date="2022-12" db="EMBL/GenBank/DDBJ databases">
        <authorList>
            <person name="Sun Q."/>
            <person name="Kim S."/>
        </authorList>
    </citation>
    <scope>NUCLEOTIDE SEQUENCE</scope>
    <source>
        <strain evidence="1">KCTC 12343</strain>
    </source>
</reference>